<dbReference type="Pfam" id="PF13458">
    <property type="entry name" value="Peripla_BP_6"/>
    <property type="match status" value="1"/>
</dbReference>
<evidence type="ECO:0000313" key="6">
    <source>
        <dbReference type="Proteomes" id="UP000297839"/>
    </source>
</evidence>
<dbReference type="AlphaFoldDB" id="A0A4Z0C8P1"/>
<dbReference type="SUPFAM" id="SSF53822">
    <property type="entry name" value="Periplasmic binding protein-like I"/>
    <property type="match status" value="1"/>
</dbReference>
<evidence type="ECO:0000256" key="2">
    <source>
        <dbReference type="ARBA" id="ARBA00022729"/>
    </source>
</evidence>
<dbReference type="Proteomes" id="UP000297839">
    <property type="component" value="Unassembled WGS sequence"/>
</dbReference>
<feature type="chain" id="PRO_5021381218" evidence="3">
    <location>
        <begin position="30"/>
        <end position="380"/>
    </location>
</feature>
<keyword evidence="2 3" id="KW-0732">Signal</keyword>
<proteinExistence type="inferred from homology"/>
<comment type="caution">
    <text evidence="5">The sequence shown here is derived from an EMBL/GenBank/DDBJ whole genome shotgun (WGS) entry which is preliminary data.</text>
</comment>
<dbReference type="OrthoDB" id="9777352at2"/>
<comment type="similarity">
    <text evidence="1">Belongs to the leucine-binding protein family.</text>
</comment>
<gene>
    <name evidence="5" type="ORF">EZ216_02445</name>
</gene>
<evidence type="ECO:0000313" key="5">
    <source>
        <dbReference type="EMBL" id="TFZ08046.1"/>
    </source>
</evidence>
<feature type="signal peptide" evidence="3">
    <location>
        <begin position="1"/>
        <end position="29"/>
    </location>
</feature>
<protein>
    <submittedName>
        <fullName evidence="5">Twin-arginine translocation pathway signal protein</fullName>
    </submittedName>
</protein>
<dbReference type="Gene3D" id="3.40.50.2300">
    <property type="match status" value="2"/>
</dbReference>
<evidence type="ECO:0000256" key="3">
    <source>
        <dbReference type="SAM" id="SignalP"/>
    </source>
</evidence>
<dbReference type="InterPro" id="IPR028081">
    <property type="entry name" value="Leu-bd"/>
</dbReference>
<dbReference type="EMBL" id="SMLK01000001">
    <property type="protein sequence ID" value="TFZ08046.1"/>
    <property type="molecule type" value="Genomic_DNA"/>
</dbReference>
<organism evidence="5 6">
    <name type="scientific">Ramlibacter humi</name>
    <dbReference type="NCBI Taxonomy" id="2530451"/>
    <lineage>
        <taxon>Bacteria</taxon>
        <taxon>Pseudomonadati</taxon>
        <taxon>Pseudomonadota</taxon>
        <taxon>Betaproteobacteria</taxon>
        <taxon>Burkholderiales</taxon>
        <taxon>Comamonadaceae</taxon>
        <taxon>Ramlibacter</taxon>
    </lineage>
</organism>
<feature type="domain" description="Leucine-binding protein" evidence="4">
    <location>
        <begin position="38"/>
        <end position="358"/>
    </location>
</feature>
<evidence type="ECO:0000259" key="4">
    <source>
        <dbReference type="Pfam" id="PF13458"/>
    </source>
</evidence>
<accession>A0A4Z0C8P1</accession>
<keyword evidence="6" id="KW-1185">Reference proteome</keyword>
<dbReference type="InterPro" id="IPR028082">
    <property type="entry name" value="Peripla_BP_I"/>
</dbReference>
<sequence>MPLRDAFALRRRALVVSTAAALTAPAVLAQPGRPGGKPIAVAQLADMSPQQQDVSRDFLVGSRAAWQDINAKGGVHGRPVQHLSLEVDGSAAAVKAALASARDNAACVAFSGTCGDPVAGELVAQLRADSTALAHAAPWLQNSSLDVDERTFPIFAARQEQIGHALKSLTLVGVRDLAAIYATPADWRLYREDVERSSSAIGMKLQSFRAEGNLSKLAQRLNAATPPIVLFVGGTPELIEFTQALEKQPRQRYVIALADVNMQTLQQLGGARNNTAVIATQAVPLVTASMPVVRNYRDTLARLFDEPPSPLSLAGFIAARYTYEVLNDIDGAITRSSVLAAFQRRGALDVGGFRVAFDSRRRSVAFVTQSMLTQDGRLVG</sequence>
<reference evidence="5 6" key="1">
    <citation type="submission" date="2019-03" db="EMBL/GenBank/DDBJ databases">
        <title>Ramlibacter sp. 18x22-1, whole genome shotgun sequence.</title>
        <authorList>
            <person name="Zhang X."/>
            <person name="Feng G."/>
            <person name="Zhu H."/>
        </authorList>
    </citation>
    <scope>NUCLEOTIDE SEQUENCE [LARGE SCALE GENOMIC DNA]</scope>
    <source>
        <strain evidence="5 6">18x22-1</strain>
    </source>
</reference>
<evidence type="ECO:0000256" key="1">
    <source>
        <dbReference type="ARBA" id="ARBA00010062"/>
    </source>
</evidence>
<dbReference type="RefSeq" id="WP_135247984.1">
    <property type="nucleotide sequence ID" value="NZ_SMLK01000001.1"/>
</dbReference>
<name>A0A4Z0C8P1_9BURK</name>